<reference evidence="1" key="2">
    <citation type="journal article" date="2022" name="New Phytol.">
        <title>Evolutionary transition to the ectomycorrhizal habit in the genomes of a hyperdiverse lineage of mushroom-forming fungi.</title>
        <authorList>
            <person name="Looney B."/>
            <person name="Miyauchi S."/>
            <person name="Morin E."/>
            <person name="Drula E."/>
            <person name="Courty P.E."/>
            <person name="Kohler A."/>
            <person name="Kuo A."/>
            <person name="LaButti K."/>
            <person name="Pangilinan J."/>
            <person name="Lipzen A."/>
            <person name="Riley R."/>
            <person name="Andreopoulos W."/>
            <person name="He G."/>
            <person name="Johnson J."/>
            <person name="Nolan M."/>
            <person name="Tritt A."/>
            <person name="Barry K.W."/>
            <person name="Grigoriev I.V."/>
            <person name="Nagy L.G."/>
            <person name="Hibbett D."/>
            <person name="Henrissat B."/>
            <person name="Matheny P.B."/>
            <person name="Labbe J."/>
            <person name="Martin F.M."/>
        </authorList>
    </citation>
    <scope>NUCLEOTIDE SEQUENCE</scope>
    <source>
        <strain evidence="1">FP105234-sp</strain>
    </source>
</reference>
<evidence type="ECO:0000313" key="2">
    <source>
        <dbReference type="Proteomes" id="UP000814033"/>
    </source>
</evidence>
<sequence length="116" mass="13337">MAFALLSRLRYLNLKNNSLSVFPDVVRPVKQSLSSTYHNLTFHKLTVMPSLEILDIGRNKIKRLPSQPGSLINLEVCILEVFCVVHTFLIMLPYRYSRFTRTRSLDCPHTSLSSRA</sequence>
<reference evidence="1" key="1">
    <citation type="submission" date="2021-02" db="EMBL/GenBank/DDBJ databases">
        <authorList>
            <consortium name="DOE Joint Genome Institute"/>
            <person name="Ahrendt S."/>
            <person name="Looney B.P."/>
            <person name="Miyauchi S."/>
            <person name="Morin E."/>
            <person name="Drula E."/>
            <person name="Courty P.E."/>
            <person name="Chicoki N."/>
            <person name="Fauchery L."/>
            <person name="Kohler A."/>
            <person name="Kuo A."/>
            <person name="Labutti K."/>
            <person name="Pangilinan J."/>
            <person name="Lipzen A."/>
            <person name="Riley R."/>
            <person name="Andreopoulos W."/>
            <person name="He G."/>
            <person name="Johnson J."/>
            <person name="Barry K.W."/>
            <person name="Grigoriev I.V."/>
            <person name="Nagy L."/>
            <person name="Hibbett D."/>
            <person name="Henrissat B."/>
            <person name="Matheny P.B."/>
            <person name="Labbe J."/>
            <person name="Martin F."/>
        </authorList>
    </citation>
    <scope>NUCLEOTIDE SEQUENCE</scope>
    <source>
        <strain evidence="1">FP105234-sp</strain>
    </source>
</reference>
<proteinExistence type="predicted"/>
<keyword evidence="2" id="KW-1185">Reference proteome</keyword>
<comment type="caution">
    <text evidence="1">The sequence shown here is derived from an EMBL/GenBank/DDBJ whole genome shotgun (WGS) entry which is preliminary data.</text>
</comment>
<dbReference type="EMBL" id="MU275838">
    <property type="protein sequence ID" value="KAI0054178.1"/>
    <property type="molecule type" value="Genomic_DNA"/>
</dbReference>
<name>A0ACB8SCG7_9AGAM</name>
<accession>A0ACB8SCG7</accession>
<dbReference type="Proteomes" id="UP000814033">
    <property type="component" value="Unassembled WGS sequence"/>
</dbReference>
<organism evidence="1 2">
    <name type="scientific">Auriscalpium vulgare</name>
    <dbReference type="NCBI Taxonomy" id="40419"/>
    <lineage>
        <taxon>Eukaryota</taxon>
        <taxon>Fungi</taxon>
        <taxon>Dikarya</taxon>
        <taxon>Basidiomycota</taxon>
        <taxon>Agaricomycotina</taxon>
        <taxon>Agaricomycetes</taxon>
        <taxon>Russulales</taxon>
        <taxon>Auriscalpiaceae</taxon>
        <taxon>Auriscalpium</taxon>
    </lineage>
</organism>
<gene>
    <name evidence="1" type="ORF">FA95DRAFT_1551992</name>
</gene>
<evidence type="ECO:0000313" key="1">
    <source>
        <dbReference type="EMBL" id="KAI0054178.1"/>
    </source>
</evidence>
<protein>
    <submittedName>
        <fullName evidence="1">Uncharacterized protein</fullName>
    </submittedName>
</protein>